<organism evidence="2 3">
    <name type="scientific">Ditylenchus dipsaci</name>
    <dbReference type="NCBI Taxonomy" id="166011"/>
    <lineage>
        <taxon>Eukaryota</taxon>
        <taxon>Metazoa</taxon>
        <taxon>Ecdysozoa</taxon>
        <taxon>Nematoda</taxon>
        <taxon>Chromadorea</taxon>
        <taxon>Rhabditida</taxon>
        <taxon>Tylenchina</taxon>
        <taxon>Tylenchomorpha</taxon>
        <taxon>Sphaerularioidea</taxon>
        <taxon>Anguinidae</taxon>
        <taxon>Anguininae</taxon>
        <taxon>Ditylenchus</taxon>
    </lineage>
</organism>
<dbReference type="AlphaFoldDB" id="A0A915CPF2"/>
<feature type="signal peptide" evidence="1">
    <location>
        <begin position="1"/>
        <end position="24"/>
    </location>
</feature>
<feature type="chain" id="PRO_5037387465" evidence="1">
    <location>
        <begin position="25"/>
        <end position="103"/>
    </location>
</feature>
<accession>A0A915CPF2</accession>
<keyword evidence="2" id="KW-1185">Reference proteome</keyword>
<reference evidence="3" key="1">
    <citation type="submission" date="2022-11" db="UniProtKB">
        <authorList>
            <consortium name="WormBaseParasite"/>
        </authorList>
    </citation>
    <scope>IDENTIFICATION</scope>
</reference>
<dbReference type="Proteomes" id="UP000887574">
    <property type="component" value="Unplaced"/>
</dbReference>
<evidence type="ECO:0000256" key="1">
    <source>
        <dbReference type="SAM" id="SignalP"/>
    </source>
</evidence>
<dbReference type="WBParaSite" id="jg11150">
    <property type="protein sequence ID" value="jg11150"/>
    <property type="gene ID" value="jg11150"/>
</dbReference>
<evidence type="ECO:0000313" key="2">
    <source>
        <dbReference type="Proteomes" id="UP000887574"/>
    </source>
</evidence>
<keyword evidence="1" id="KW-0732">Signal</keyword>
<proteinExistence type="predicted"/>
<sequence>MKLCGGLVCLLVLCLFSLCSNCWAKPTNSMTRIQQVFRTLMTGTKPMMFSSRGKKSVEDESIVPLAPVVLDLKNNDDYSNVPMIWMLPMAEQQNAYLKQNYYK</sequence>
<evidence type="ECO:0000313" key="3">
    <source>
        <dbReference type="WBParaSite" id="jg11150"/>
    </source>
</evidence>
<protein>
    <submittedName>
        <fullName evidence="3">Uncharacterized protein</fullName>
    </submittedName>
</protein>
<name>A0A915CPF2_9BILA</name>